<organism evidence="3 4">
    <name type="scientific">Rickenella mellea</name>
    <dbReference type="NCBI Taxonomy" id="50990"/>
    <lineage>
        <taxon>Eukaryota</taxon>
        <taxon>Fungi</taxon>
        <taxon>Dikarya</taxon>
        <taxon>Basidiomycota</taxon>
        <taxon>Agaricomycotina</taxon>
        <taxon>Agaricomycetes</taxon>
        <taxon>Hymenochaetales</taxon>
        <taxon>Rickenellaceae</taxon>
        <taxon>Rickenella</taxon>
    </lineage>
</organism>
<dbReference type="OrthoDB" id="3003917at2759"/>
<dbReference type="Proteomes" id="UP000294933">
    <property type="component" value="Unassembled WGS sequence"/>
</dbReference>
<accession>A0A4Y7QH17</accession>
<feature type="compositionally biased region" description="Polar residues" evidence="1">
    <location>
        <begin position="382"/>
        <end position="394"/>
    </location>
</feature>
<feature type="compositionally biased region" description="Low complexity" evidence="1">
    <location>
        <begin position="497"/>
        <end position="509"/>
    </location>
</feature>
<dbReference type="AlphaFoldDB" id="A0A4Y7QH17"/>
<proteinExistence type="predicted"/>
<evidence type="ECO:0000313" key="3">
    <source>
        <dbReference type="EMBL" id="TDL26947.1"/>
    </source>
</evidence>
<protein>
    <recommendedName>
        <fullName evidence="2">DNA replication regulator Sld3 C-terminal domain-containing protein</fullName>
    </recommendedName>
</protein>
<dbReference type="Pfam" id="PF08639">
    <property type="entry name" value="Sld3_STD"/>
    <property type="match status" value="1"/>
</dbReference>
<sequence>MACLQPHRFTLETTCPVPWNASQESPLHKDYPLSVEDENEQAFVIRRYLETLWLPESISPLPHMIHSLQRMQFASTSQVAEVHPLHALLEDLLLPLHHASEKYHTELPQILHDEGGAGEQEESMMWYAWEHERGRPEPGDNAHSEWRRCWLERLEKRETMIQLLLYMLKLSLPGPPPPAQKSRRSKKRKRAPQNDEQSDTTTEILEQYMDKLSMWQLTASLDILRDGTQAGKPQDDRDWTQKYCEEVVEPLFKTALPPQCSLLRSKLFPTSIFSDDDAQESDSGGRSLKASRSRTASRGPSPLPDGEQSGSTHPSQQRDQRSRSLSVSLAEDQDAQKKNLIEPRKNRAMTREISMSRVFKDREKQQKETEKDLGAVRAPPVRTNSTSMGSNITKGRTLVEDTPMKRPAAPSRDFQPTNSRSTLLFQPNSENPQPASVSILVDDTPVKPRNRDAPPHRKLSASVRLRTPPPSSSFGADNEDEDEEDRFNSSFGSPDVLLLGGPFSSPLSSIDGDADELHLETPSKKRVAR</sequence>
<evidence type="ECO:0000259" key="2">
    <source>
        <dbReference type="Pfam" id="PF08639"/>
    </source>
</evidence>
<dbReference type="VEuPathDB" id="FungiDB:BD410DRAFT_836042"/>
<keyword evidence="4" id="KW-1185">Reference proteome</keyword>
<name>A0A4Y7QH17_9AGAM</name>
<dbReference type="STRING" id="50990.A0A4Y7QH17"/>
<feature type="compositionally biased region" description="Basic residues" evidence="1">
    <location>
        <begin position="181"/>
        <end position="191"/>
    </location>
</feature>
<feature type="region of interest" description="Disordered" evidence="1">
    <location>
        <begin position="273"/>
        <end position="529"/>
    </location>
</feature>
<dbReference type="Gene3D" id="1.20.58.2130">
    <property type="match status" value="1"/>
</dbReference>
<feature type="compositionally biased region" description="Polar residues" evidence="1">
    <location>
        <begin position="414"/>
        <end position="436"/>
    </location>
</feature>
<dbReference type="EMBL" id="ML170160">
    <property type="protein sequence ID" value="TDL26947.1"/>
    <property type="molecule type" value="Genomic_DNA"/>
</dbReference>
<feature type="compositionally biased region" description="Basic and acidic residues" evidence="1">
    <location>
        <begin position="358"/>
        <end position="374"/>
    </location>
</feature>
<feature type="compositionally biased region" description="Basic and acidic residues" evidence="1">
    <location>
        <begin position="334"/>
        <end position="345"/>
    </location>
</feature>
<dbReference type="InterPro" id="IPR013948">
    <property type="entry name" value="DNA_replication_reg_Sld3_C"/>
</dbReference>
<feature type="domain" description="DNA replication regulator Sld3 C-terminal" evidence="2">
    <location>
        <begin position="126"/>
        <end position="359"/>
    </location>
</feature>
<feature type="region of interest" description="Disordered" evidence="1">
    <location>
        <begin position="174"/>
        <end position="201"/>
    </location>
</feature>
<gene>
    <name evidence="3" type="ORF">BD410DRAFT_836042</name>
</gene>
<reference evidence="3 4" key="1">
    <citation type="submission" date="2018-06" db="EMBL/GenBank/DDBJ databases">
        <title>A transcriptomic atlas of mushroom development highlights an independent origin of complex multicellularity.</title>
        <authorList>
            <consortium name="DOE Joint Genome Institute"/>
            <person name="Krizsan K."/>
            <person name="Almasi E."/>
            <person name="Merenyi Z."/>
            <person name="Sahu N."/>
            <person name="Viragh M."/>
            <person name="Koszo T."/>
            <person name="Mondo S."/>
            <person name="Kiss B."/>
            <person name="Balint B."/>
            <person name="Kues U."/>
            <person name="Barry K."/>
            <person name="Hegedus J.C."/>
            <person name="Henrissat B."/>
            <person name="Johnson J."/>
            <person name="Lipzen A."/>
            <person name="Ohm R."/>
            <person name="Nagy I."/>
            <person name="Pangilinan J."/>
            <person name="Yan J."/>
            <person name="Xiong Y."/>
            <person name="Grigoriev I.V."/>
            <person name="Hibbett D.S."/>
            <person name="Nagy L.G."/>
        </authorList>
    </citation>
    <scope>NUCLEOTIDE SEQUENCE [LARGE SCALE GENOMIC DNA]</scope>
    <source>
        <strain evidence="3 4">SZMC22713</strain>
    </source>
</reference>
<evidence type="ECO:0000313" key="4">
    <source>
        <dbReference type="Proteomes" id="UP000294933"/>
    </source>
</evidence>
<feature type="compositionally biased region" description="Basic and acidic residues" evidence="1">
    <location>
        <begin position="444"/>
        <end position="455"/>
    </location>
</feature>
<evidence type="ECO:0000256" key="1">
    <source>
        <dbReference type="SAM" id="MobiDB-lite"/>
    </source>
</evidence>